<dbReference type="EMBL" id="CP071793">
    <property type="protein sequence ID" value="QTD49441.1"/>
    <property type="molecule type" value="Genomic_DNA"/>
</dbReference>
<gene>
    <name evidence="2" type="ORF">J3U87_27970</name>
</gene>
<evidence type="ECO:0000313" key="2">
    <source>
        <dbReference type="EMBL" id="QTD49441.1"/>
    </source>
</evidence>
<protein>
    <submittedName>
        <fullName evidence="2">RebB family R body protein</fullName>
    </submittedName>
</protein>
<dbReference type="Proteomes" id="UP000663929">
    <property type="component" value="Chromosome"/>
</dbReference>
<dbReference type="InterPro" id="IPR021070">
    <property type="entry name" value="Killing_trait_RebB"/>
</dbReference>
<evidence type="ECO:0000256" key="1">
    <source>
        <dbReference type="SAM" id="MobiDB-lite"/>
    </source>
</evidence>
<organism evidence="2 3">
    <name type="scientific">Sulfidibacter corallicola</name>
    <dbReference type="NCBI Taxonomy" id="2818388"/>
    <lineage>
        <taxon>Bacteria</taxon>
        <taxon>Pseudomonadati</taxon>
        <taxon>Acidobacteriota</taxon>
        <taxon>Holophagae</taxon>
        <taxon>Acanthopleuribacterales</taxon>
        <taxon>Acanthopleuribacteraceae</taxon>
        <taxon>Sulfidibacter</taxon>
    </lineage>
</organism>
<accession>A0A8A4TKM9</accession>
<keyword evidence="3" id="KW-1185">Reference proteome</keyword>
<dbReference type="AlphaFoldDB" id="A0A8A4TKM9"/>
<dbReference type="RefSeq" id="WP_420038226.1">
    <property type="nucleotide sequence ID" value="NZ_CP071793.1"/>
</dbReference>
<proteinExistence type="predicted"/>
<dbReference type="KEGG" id="scor:J3U87_27970"/>
<reference evidence="2" key="1">
    <citation type="submission" date="2021-03" db="EMBL/GenBank/DDBJ databases">
        <title>Acanthopleuribacteraceae sp. M133.</title>
        <authorList>
            <person name="Wang G."/>
        </authorList>
    </citation>
    <scope>NUCLEOTIDE SEQUENCE</scope>
    <source>
        <strain evidence="2">M133</strain>
    </source>
</reference>
<evidence type="ECO:0000313" key="3">
    <source>
        <dbReference type="Proteomes" id="UP000663929"/>
    </source>
</evidence>
<sequence>MGFPVSTTKLPGDLPAEETGTVAQTPAQSVSQLYQATSLSLALAAQNAAAIQMQNNILAQAATAANVQKILSLNVSGNRLRKRSVVRKPAKR</sequence>
<dbReference type="Pfam" id="PF11747">
    <property type="entry name" value="RebB"/>
    <property type="match status" value="1"/>
</dbReference>
<name>A0A8A4TKM9_SULCO</name>
<feature type="region of interest" description="Disordered" evidence="1">
    <location>
        <begin position="1"/>
        <end position="22"/>
    </location>
</feature>